<dbReference type="OrthoDB" id="771136at2759"/>
<accession>A0A8J4X2J9</accession>
<dbReference type="InterPro" id="IPR033121">
    <property type="entry name" value="PEPTIDASE_A1"/>
</dbReference>
<dbReference type="FunFam" id="2.40.70.10:FF:000008">
    <property type="entry name" value="Cathepsin D"/>
    <property type="match status" value="1"/>
</dbReference>
<dbReference type="SUPFAM" id="SSF50630">
    <property type="entry name" value="Acid proteases"/>
    <property type="match status" value="1"/>
</dbReference>
<protein>
    <submittedName>
        <fullName evidence="4">Gastricsin-like</fullName>
    </submittedName>
</protein>
<dbReference type="Gene3D" id="2.40.70.10">
    <property type="entry name" value="Acid Proteases"/>
    <property type="match status" value="1"/>
</dbReference>
<keyword evidence="2" id="KW-1015">Disulfide bond</keyword>
<dbReference type="GO" id="GO:0006508">
    <property type="term" value="P:proteolysis"/>
    <property type="evidence" value="ECO:0007669"/>
    <property type="project" value="InterPro"/>
</dbReference>
<evidence type="ECO:0000313" key="5">
    <source>
        <dbReference type="Proteomes" id="UP000727407"/>
    </source>
</evidence>
<reference evidence="4" key="1">
    <citation type="submission" date="2020-07" db="EMBL/GenBank/DDBJ databases">
        <title>Clarias magur genome sequencing, assembly and annotation.</title>
        <authorList>
            <person name="Kushwaha B."/>
            <person name="Kumar R."/>
            <person name="Das P."/>
            <person name="Joshi C.G."/>
            <person name="Kumar D."/>
            <person name="Nagpure N.S."/>
            <person name="Pandey M."/>
            <person name="Agarwal S."/>
            <person name="Srivastava S."/>
            <person name="Singh M."/>
            <person name="Sahoo L."/>
            <person name="Jayasankar P."/>
            <person name="Meher P.K."/>
            <person name="Koringa P.G."/>
            <person name="Iquebal M.A."/>
            <person name="Das S.P."/>
            <person name="Bit A."/>
            <person name="Patnaik S."/>
            <person name="Patel N."/>
            <person name="Shah T.M."/>
            <person name="Hinsu A."/>
            <person name="Jena J.K."/>
        </authorList>
    </citation>
    <scope>NUCLEOTIDE SEQUENCE</scope>
    <source>
        <strain evidence="4">CIFAMagur01</strain>
        <tissue evidence="4">Testis</tissue>
    </source>
</reference>
<evidence type="ECO:0000256" key="2">
    <source>
        <dbReference type="PIRSR" id="PIRSR601461-2"/>
    </source>
</evidence>
<dbReference type="Pfam" id="PF00026">
    <property type="entry name" value="Asp"/>
    <property type="match status" value="1"/>
</dbReference>
<proteinExistence type="inferred from homology"/>
<evidence type="ECO:0000259" key="3">
    <source>
        <dbReference type="PROSITE" id="PS51767"/>
    </source>
</evidence>
<dbReference type="PANTHER" id="PTHR47966:SF66">
    <property type="entry name" value="PEPSINOGEN C"/>
    <property type="match status" value="1"/>
</dbReference>
<sequence>MAYRRTLRGLDDLDSGDGEQKVIGNKEWNRTCDITPPSHLLGKVPLVRKKTIMKERGLLKEMLKYSQYSSQQGYPESLINQNDMAYFGKVGIGTPPQYFYLHFDTGSSTLWVNSVDCNSAACNNHPLFNPSQSSTFTSNQQPFSIKYGTGSVQGFIGYDTVT</sequence>
<comment type="caution">
    <text evidence="4">The sequence shown here is derived from an EMBL/GenBank/DDBJ whole genome shotgun (WGS) entry which is preliminary data.</text>
</comment>
<feature type="non-terminal residue" evidence="4">
    <location>
        <position position="162"/>
    </location>
</feature>
<organism evidence="4 5">
    <name type="scientific">Clarias magur</name>
    <name type="common">Asian catfish</name>
    <name type="synonym">Macropteronotus magur</name>
    <dbReference type="NCBI Taxonomy" id="1594786"/>
    <lineage>
        <taxon>Eukaryota</taxon>
        <taxon>Metazoa</taxon>
        <taxon>Chordata</taxon>
        <taxon>Craniata</taxon>
        <taxon>Vertebrata</taxon>
        <taxon>Euteleostomi</taxon>
        <taxon>Actinopterygii</taxon>
        <taxon>Neopterygii</taxon>
        <taxon>Teleostei</taxon>
        <taxon>Ostariophysi</taxon>
        <taxon>Siluriformes</taxon>
        <taxon>Clariidae</taxon>
        <taxon>Clarias</taxon>
    </lineage>
</organism>
<dbReference type="PANTHER" id="PTHR47966">
    <property type="entry name" value="BETA-SITE APP-CLEAVING ENZYME, ISOFORM A-RELATED"/>
    <property type="match status" value="1"/>
</dbReference>
<dbReference type="PROSITE" id="PS51767">
    <property type="entry name" value="PEPTIDASE_A1"/>
    <property type="match status" value="1"/>
</dbReference>
<dbReference type="Proteomes" id="UP000727407">
    <property type="component" value="Unassembled WGS sequence"/>
</dbReference>
<gene>
    <name evidence="4" type="ORF">DAT39_018737</name>
</gene>
<dbReference type="EMBL" id="QNUK01000572">
    <property type="protein sequence ID" value="KAF5891558.1"/>
    <property type="molecule type" value="Genomic_DNA"/>
</dbReference>
<keyword evidence="5" id="KW-1185">Reference proteome</keyword>
<feature type="domain" description="Peptidase A1" evidence="3">
    <location>
        <begin position="86"/>
        <end position="162"/>
    </location>
</feature>
<dbReference type="InterPro" id="IPR001461">
    <property type="entry name" value="Aspartic_peptidase_A1"/>
</dbReference>
<feature type="disulfide bond" evidence="2">
    <location>
        <begin position="117"/>
        <end position="122"/>
    </location>
</feature>
<comment type="similarity">
    <text evidence="1">Belongs to the peptidase A1 family.</text>
</comment>
<dbReference type="InterPro" id="IPR021109">
    <property type="entry name" value="Peptidase_aspartic_dom_sf"/>
</dbReference>
<dbReference type="GO" id="GO:0004190">
    <property type="term" value="F:aspartic-type endopeptidase activity"/>
    <property type="evidence" value="ECO:0007669"/>
    <property type="project" value="InterPro"/>
</dbReference>
<name>A0A8J4X2J9_CLAMG</name>
<evidence type="ECO:0000313" key="4">
    <source>
        <dbReference type="EMBL" id="KAF5891558.1"/>
    </source>
</evidence>
<evidence type="ECO:0000256" key="1">
    <source>
        <dbReference type="ARBA" id="ARBA00007447"/>
    </source>
</evidence>
<dbReference type="AlphaFoldDB" id="A0A8J4X2J9"/>